<evidence type="ECO:0000256" key="2">
    <source>
        <dbReference type="SAM" id="Phobius"/>
    </source>
</evidence>
<dbReference type="AlphaFoldDB" id="A0AA36JK27"/>
<dbReference type="PANTHER" id="PTHR40861">
    <property type="entry name" value="DUF2183 DOMAIN-CONTAINING PROTEIN"/>
    <property type="match status" value="1"/>
</dbReference>
<keyword evidence="2" id="KW-0812">Transmembrane</keyword>
<evidence type="ECO:0000313" key="3">
    <source>
        <dbReference type="EMBL" id="CAJ1407665.1"/>
    </source>
</evidence>
<feature type="compositionally biased region" description="Low complexity" evidence="1">
    <location>
        <begin position="542"/>
        <end position="552"/>
    </location>
</feature>
<proteinExistence type="predicted"/>
<evidence type="ECO:0000256" key="1">
    <source>
        <dbReference type="SAM" id="MobiDB-lite"/>
    </source>
</evidence>
<dbReference type="Proteomes" id="UP001178507">
    <property type="component" value="Unassembled WGS sequence"/>
</dbReference>
<comment type="caution">
    <text evidence="3">The sequence shown here is derived from an EMBL/GenBank/DDBJ whole genome shotgun (WGS) entry which is preliminary data.</text>
</comment>
<feature type="transmembrane region" description="Helical" evidence="2">
    <location>
        <begin position="94"/>
        <end position="116"/>
    </location>
</feature>
<keyword evidence="2" id="KW-1133">Transmembrane helix</keyword>
<feature type="transmembrane region" description="Helical" evidence="2">
    <location>
        <begin position="69"/>
        <end position="88"/>
    </location>
</feature>
<name>A0AA36JK27_9DINO</name>
<feature type="region of interest" description="Disordered" evidence="1">
    <location>
        <begin position="531"/>
        <end position="552"/>
    </location>
</feature>
<keyword evidence="4" id="KW-1185">Reference proteome</keyword>
<feature type="transmembrane region" description="Helical" evidence="2">
    <location>
        <begin position="203"/>
        <end position="221"/>
    </location>
</feature>
<evidence type="ECO:0000313" key="4">
    <source>
        <dbReference type="Proteomes" id="UP001178507"/>
    </source>
</evidence>
<gene>
    <name evidence="3" type="ORF">EVOR1521_LOCUS29306</name>
</gene>
<accession>A0AA36JK27</accession>
<feature type="compositionally biased region" description="Acidic residues" evidence="1">
    <location>
        <begin position="532"/>
        <end position="541"/>
    </location>
</feature>
<protein>
    <submittedName>
        <fullName evidence="3">Uncharacterized protein</fullName>
    </submittedName>
</protein>
<feature type="region of interest" description="Disordered" evidence="1">
    <location>
        <begin position="724"/>
        <end position="746"/>
    </location>
</feature>
<dbReference type="EMBL" id="CAUJNA010003683">
    <property type="protein sequence ID" value="CAJ1407665.1"/>
    <property type="molecule type" value="Genomic_DNA"/>
</dbReference>
<sequence length="911" mass="102761">MEPDMLLPRGSVGWAIGRWNCTALYTTTECTDYPSYNWLPSRALLVAGSAALLYFLFEGGPCHWTRLAETYYLIVCLTICSLALILALNRNLDGRAQVAFDITRLLALLVAMRIYVSAVSLTNLKPFYAVGDQRPFAAGQMTISDDNSLMAHRVVQQLETHLTHLIIQRETGILHPKVFPVVLLPLLFLQQECISYFGIAWALYWPVKATWIILVAFWMIVEIPRITRRLHTLAEVKQLLTHLLQHGDRELIHEVYRRANLASLFQATTFEVHELLVEDALNRGLLDPFSKAMLINGMQKYGVNNRRLDYVRDLIKSCKNYDLTVLKSILDSTGDYNSLHKLVYNDIRCKRTREEVLYHIAQEASATRSGWGPVGLKVVSDIDDTLLCSGARFPAGCDSRIPRHMVYPGCLQLFKELDRSWNADEPSSNLVFLSARPHVYKDLSESKSFRKFQELFATGKLHCVPTLLPGSLALGIEAVIKALFLAAHGWKEVGRGKKKTFEMYKALYGEYDFIFFGDNGQGDLLAGQLMQETDESSEGPSEEASVTSSEEASASTSWRCCCRRAAPPSKWVWKRGEGPRLKAVMIHEVLHDEDCLSLDPRPHPPHWRSQLADQGVHLFTSYASAALKLHRDGLITLGQLRSVTEAATLDFDQARLFFPEWREQWGSMEAVLSRDIKGNCGMLRAEGEPPSAVFKSCRDFFVQNALRLSRRQSVLLGTCRELSSSLSDGNEVDDADDDSDEDEDFGEDGVREMARAATVAVMMQLPQPRIMTRIGSAWKELQARDWRVNGGRFEGPLLLVLALPVAFMGGDPGTQRTSTYSERWKEDPNDPRWKGRKFEWFFTEKDEDLKLSSLPRPGFLPPEFWEAFYEKGIFIAVFQGATLIGGFIVIFQFAPYVINGILSSILGIGPK</sequence>
<feature type="transmembrane region" description="Helical" evidence="2">
    <location>
        <begin position="39"/>
        <end position="57"/>
    </location>
</feature>
<feature type="compositionally biased region" description="Acidic residues" evidence="1">
    <location>
        <begin position="730"/>
        <end position="746"/>
    </location>
</feature>
<organism evidence="3 4">
    <name type="scientific">Effrenium voratum</name>
    <dbReference type="NCBI Taxonomy" id="2562239"/>
    <lineage>
        <taxon>Eukaryota</taxon>
        <taxon>Sar</taxon>
        <taxon>Alveolata</taxon>
        <taxon>Dinophyceae</taxon>
        <taxon>Suessiales</taxon>
        <taxon>Symbiodiniaceae</taxon>
        <taxon>Effrenium</taxon>
    </lineage>
</organism>
<keyword evidence="2" id="KW-0472">Membrane</keyword>
<reference evidence="3" key="1">
    <citation type="submission" date="2023-08" db="EMBL/GenBank/DDBJ databases">
        <authorList>
            <person name="Chen Y."/>
            <person name="Shah S."/>
            <person name="Dougan E. K."/>
            <person name="Thang M."/>
            <person name="Chan C."/>
        </authorList>
    </citation>
    <scope>NUCLEOTIDE SEQUENCE</scope>
</reference>
<dbReference type="PANTHER" id="PTHR40861:SF1">
    <property type="entry name" value="PHOSPHATIDATE PHOSPHATASE APP1 CATALYTIC DOMAIN-CONTAINING PROTEIN"/>
    <property type="match status" value="1"/>
</dbReference>